<dbReference type="Proteomes" id="UP001179952">
    <property type="component" value="Unassembled WGS sequence"/>
</dbReference>
<evidence type="ECO:0000256" key="1">
    <source>
        <dbReference type="SAM" id="MobiDB-lite"/>
    </source>
</evidence>
<name>A0AAV9BCX6_ACOGR</name>
<feature type="chain" id="PRO_5043843854" evidence="2">
    <location>
        <begin position="21"/>
        <end position="97"/>
    </location>
</feature>
<organism evidence="3 4">
    <name type="scientific">Acorus gramineus</name>
    <name type="common">Dwarf sweet flag</name>
    <dbReference type="NCBI Taxonomy" id="55184"/>
    <lineage>
        <taxon>Eukaryota</taxon>
        <taxon>Viridiplantae</taxon>
        <taxon>Streptophyta</taxon>
        <taxon>Embryophyta</taxon>
        <taxon>Tracheophyta</taxon>
        <taxon>Spermatophyta</taxon>
        <taxon>Magnoliopsida</taxon>
        <taxon>Liliopsida</taxon>
        <taxon>Acoraceae</taxon>
        <taxon>Acorus</taxon>
    </lineage>
</organism>
<sequence length="97" mass="11343">MSKLLHLWCPLLHHHRCVLCIVSSEPDLLLSLVEISDSLRRFVSLFSHLDRSRSPDPHHRWILSSKDMNLKSKQMEHFVPPPPPSTRKWRSSARLST</sequence>
<evidence type="ECO:0000313" key="3">
    <source>
        <dbReference type="EMBL" id="KAK1274451.1"/>
    </source>
</evidence>
<dbReference type="EMBL" id="JAUJYN010000004">
    <property type="protein sequence ID" value="KAK1274451.1"/>
    <property type="molecule type" value="Genomic_DNA"/>
</dbReference>
<dbReference type="AlphaFoldDB" id="A0AAV9BCX6"/>
<protein>
    <submittedName>
        <fullName evidence="3">Uncharacterized protein</fullName>
    </submittedName>
</protein>
<feature type="region of interest" description="Disordered" evidence="1">
    <location>
        <begin position="73"/>
        <end position="97"/>
    </location>
</feature>
<feature type="signal peptide" evidence="2">
    <location>
        <begin position="1"/>
        <end position="20"/>
    </location>
</feature>
<evidence type="ECO:0000313" key="4">
    <source>
        <dbReference type="Proteomes" id="UP001179952"/>
    </source>
</evidence>
<accession>A0AAV9BCX6</accession>
<keyword evidence="2" id="KW-0732">Signal</keyword>
<reference evidence="3" key="1">
    <citation type="journal article" date="2023" name="Nat. Commun.">
        <title>Diploid and tetraploid genomes of Acorus and the evolution of monocots.</title>
        <authorList>
            <person name="Ma L."/>
            <person name="Liu K.W."/>
            <person name="Li Z."/>
            <person name="Hsiao Y.Y."/>
            <person name="Qi Y."/>
            <person name="Fu T."/>
            <person name="Tang G.D."/>
            <person name="Zhang D."/>
            <person name="Sun W.H."/>
            <person name="Liu D.K."/>
            <person name="Li Y."/>
            <person name="Chen G.Z."/>
            <person name="Liu X.D."/>
            <person name="Liao X.Y."/>
            <person name="Jiang Y.T."/>
            <person name="Yu X."/>
            <person name="Hao Y."/>
            <person name="Huang J."/>
            <person name="Zhao X.W."/>
            <person name="Ke S."/>
            <person name="Chen Y.Y."/>
            <person name="Wu W.L."/>
            <person name="Hsu J.L."/>
            <person name="Lin Y.F."/>
            <person name="Huang M.D."/>
            <person name="Li C.Y."/>
            <person name="Huang L."/>
            <person name="Wang Z.W."/>
            <person name="Zhao X."/>
            <person name="Zhong W.Y."/>
            <person name="Peng D.H."/>
            <person name="Ahmad S."/>
            <person name="Lan S."/>
            <person name="Zhang J.S."/>
            <person name="Tsai W.C."/>
            <person name="Van de Peer Y."/>
            <person name="Liu Z.J."/>
        </authorList>
    </citation>
    <scope>NUCLEOTIDE SEQUENCE</scope>
    <source>
        <strain evidence="3">SCP</strain>
    </source>
</reference>
<reference evidence="3" key="2">
    <citation type="submission" date="2023-06" db="EMBL/GenBank/DDBJ databases">
        <authorList>
            <person name="Ma L."/>
            <person name="Liu K.-W."/>
            <person name="Li Z."/>
            <person name="Hsiao Y.-Y."/>
            <person name="Qi Y."/>
            <person name="Fu T."/>
            <person name="Tang G."/>
            <person name="Zhang D."/>
            <person name="Sun W.-H."/>
            <person name="Liu D.-K."/>
            <person name="Li Y."/>
            <person name="Chen G.-Z."/>
            <person name="Liu X.-D."/>
            <person name="Liao X.-Y."/>
            <person name="Jiang Y.-T."/>
            <person name="Yu X."/>
            <person name="Hao Y."/>
            <person name="Huang J."/>
            <person name="Zhao X.-W."/>
            <person name="Ke S."/>
            <person name="Chen Y.-Y."/>
            <person name="Wu W.-L."/>
            <person name="Hsu J.-L."/>
            <person name="Lin Y.-F."/>
            <person name="Huang M.-D."/>
            <person name="Li C.-Y."/>
            <person name="Huang L."/>
            <person name="Wang Z.-W."/>
            <person name="Zhao X."/>
            <person name="Zhong W.-Y."/>
            <person name="Peng D.-H."/>
            <person name="Ahmad S."/>
            <person name="Lan S."/>
            <person name="Zhang J.-S."/>
            <person name="Tsai W.-C."/>
            <person name="Van De Peer Y."/>
            <person name="Liu Z.-J."/>
        </authorList>
    </citation>
    <scope>NUCLEOTIDE SEQUENCE</scope>
    <source>
        <strain evidence="3">SCP</strain>
        <tissue evidence="3">Leaves</tissue>
    </source>
</reference>
<evidence type="ECO:0000256" key="2">
    <source>
        <dbReference type="SAM" id="SignalP"/>
    </source>
</evidence>
<comment type="caution">
    <text evidence="3">The sequence shown here is derived from an EMBL/GenBank/DDBJ whole genome shotgun (WGS) entry which is preliminary data.</text>
</comment>
<keyword evidence="4" id="KW-1185">Reference proteome</keyword>
<gene>
    <name evidence="3" type="ORF">QJS04_geneDACA022256</name>
</gene>
<proteinExistence type="predicted"/>